<dbReference type="InterPro" id="IPR033247">
    <property type="entry name" value="Transketolase_fam"/>
</dbReference>
<dbReference type="SUPFAM" id="SSF52518">
    <property type="entry name" value="Thiamin diphosphate-binding fold (THDP-binding)"/>
    <property type="match status" value="1"/>
</dbReference>
<evidence type="ECO:0000313" key="4">
    <source>
        <dbReference type="Proteomes" id="UP001396334"/>
    </source>
</evidence>
<evidence type="ECO:0000259" key="2">
    <source>
        <dbReference type="Pfam" id="PF02779"/>
    </source>
</evidence>
<name>A0ABR2TBB3_9ROSI</name>
<reference evidence="3 4" key="1">
    <citation type="journal article" date="2024" name="G3 (Bethesda)">
        <title>Genome assembly of Hibiscus sabdariffa L. provides insights into metabolisms of medicinal natural products.</title>
        <authorList>
            <person name="Kim T."/>
        </authorList>
    </citation>
    <scope>NUCLEOTIDE SEQUENCE [LARGE SCALE GENOMIC DNA]</scope>
    <source>
        <strain evidence="3">TK-2024</strain>
        <tissue evidence="3">Old leaves</tissue>
    </source>
</reference>
<dbReference type="PANTHER" id="PTHR43522">
    <property type="entry name" value="TRANSKETOLASE"/>
    <property type="match status" value="1"/>
</dbReference>
<comment type="caution">
    <text evidence="3">The sequence shown here is derived from an EMBL/GenBank/DDBJ whole genome shotgun (WGS) entry which is preliminary data.</text>
</comment>
<dbReference type="Gene3D" id="3.40.50.970">
    <property type="match status" value="1"/>
</dbReference>
<dbReference type="InterPro" id="IPR029061">
    <property type="entry name" value="THDP-binding"/>
</dbReference>
<gene>
    <name evidence="3" type="ORF">V6N11_076855</name>
</gene>
<feature type="domain" description="Transketolase-like pyrimidine-binding" evidence="2">
    <location>
        <begin position="395"/>
        <end position="539"/>
    </location>
</feature>
<dbReference type="PANTHER" id="PTHR43522:SF2">
    <property type="entry name" value="TRANSKETOLASE 1-RELATED"/>
    <property type="match status" value="1"/>
</dbReference>
<protein>
    <recommendedName>
        <fullName evidence="2">Transketolase-like pyrimidine-binding domain-containing protein</fullName>
    </recommendedName>
</protein>
<evidence type="ECO:0000256" key="1">
    <source>
        <dbReference type="ARBA" id="ARBA00001964"/>
    </source>
</evidence>
<sequence length="608" mass="70561">MMTPKCWEDQRNKIENQLNRLESLFEENPRYLLKIQNLLLEKGIILKSGDFVPLLKSVEEAQEHVEKAQEHVELTFHSNSSKSTEVHHFSGNTSLGAAVNCIVENESNPAKDEMPVVSVDVEFMLQTTNEIKVFDGMLARNNEDRDEIVVVHVEGSTQTRVFETGILEAMGFDARVTDPNRDLVAEKFVVTTKHNDDEQKKVFFTQIVFERDEMLIELEQECLDIHRRKMETMRKSKTDLHQLLAQVESEIAKLVTVLREHSCSFSKGKVTLKQQKSYIRPILDELRKQRVKKFTENQSQIALICAEIANNGQSMLPFDPEIDECDFTIKKLGKLIIFYDHNKAWKRIRDILIYMDRTYKNHVHDLRINRRRKIKITNRWENALSTYTSENHAKATINHSQQNLTPLIKVLPRFFRGSMFLASSNVTLLKMYGNLHEDTSEEHNLRVGIGEHELKVHYNPGLIQHYATFFVFIDYMRAAIRNYVLSKYTITYVMSHVCDFLGKDGPTYQLVAHLASFHIMLKALMHYSTVGNENAGVYRTCDLMIWKSNDNVVRRQSANMHVNWMSHVQEINWAIEQRELMSPERPILSPACLSELLVTIEYIATSVI</sequence>
<evidence type="ECO:0000313" key="3">
    <source>
        <dbReference type="EMBL" id="KAK9034798.1"/>
    </source>
</evidence>
<accession>A0ABR2TBB3</accession>
<comment type="cofactor">
    <cofactor evidence="1">
        <name>thiamine diphosphate</name>
        <dbReference type="ChEBI" id="CHEBI:58937"/>
    </cofactor>
</comment>
<dbReference type="Pfam" id="PF02779">
    <property type="entry name" value="Transket_pyr"/>
    <property type="match status" value="1"/>
</dbReference>
<dbReference type="InterPro" id="IPR005475">
    <property type="entry name" value="Transketolase-like_Pyr-bd"/>
</dbReference>
<organism evidence="3 4">
    <name type="scientific">Hibiscus sabdariffa</name>
    <name type="common">roselle</name>
    <dbReference type="NCBI Taxonomy" id="183260"/>
    <lineage>
        <taxon>Eukaryota</taxon>
        <taxon>Viridiplantae</taxon>
        <taxon>Streptophyta</taxon>
        <taxon>Embryophyta</taxon>
        <taxon>Tracheophyta</taxon>
        <taxon>Spermatophyta</taxon>
        <taxon>Magnoliopsida</taxon>
        <taxon>eudicotyledons</taxon>
        <taxon>Gunneridae</taxon>
        <taxon>Pentapetalae</taxon>
        <taxon>rosids</taxon>
        <taxon>malvids</taxon>
        <taxon>Malvales</taxon>
        <taxon>Malvaceae</taxon>
        <taxon>Malvoideae</taxon>
        <taxon>Hibiscus</taxon>
    </lineage>
</organism>
<proteinExistence type="predicted"/>
<dbReference type="EMBL" id="JBBPBN010000006">
    <property type="protein sequence ID" value="KAK9034798.1"/>
    <property type="molecule type" value="Genomic_DNA"/>
</dbReference>
<keyword evidence="4" id="KW-1185">Reference proteome</keyword>
<dbReference type="Proteomes" id="UP001396334">
    <property type="component" value="Unassembled WGS sequence"/>
</dbReference>